<dbReference type="InterPro" id="IPR011576">
    <property type="entry name" value="Pyridox_Oxase_N"/>
</dbReference>
<organism evidence="2 3">
    <name type="scientific">Bergeriella denitrificans</name>
    <name type="common">Neisseria denitrificans</name>
    <dbReference type="NCBI Taxonomy" id="494"/>
    <lineage>
        <taxon>Bacteria</taxon>
        <taxon>Pseudomonadati</taxon>
        <taxon>Pseudomonadota</taxon>
        <taxon>Betaproteobacteria</taxon>
        <taxon>Neisseriales</taxon>
        <taxon>Neisseriaceae</taxon>
        <taxon>Bergeriella</taxon>
    </lineage>
</organism>
<sequence>MNPIPENIAAFFGKNHVVSLAAAHDGDIWSACCFYVPDLAAGRLIVLTARKTRHGTLMAANPRIAGTVAGQPDAITKISGIQFQAQARVIEDEAERKAALALFYKAHPMARAMKSDVWALDLDMVKFTDNKLVFAQKTLWQRHQAV</sequence>
<dbReference type="Pfam" id="PF01243">
    <property type="entry name" value="PNPOx_N"/>
    <property type="match status" value="1"/>
</dbReference>
<dbReference type="Gene3D" id="2.30.110.10">
    <property type="entry name" value="Electron Transport, Fmn-binding Protein, Chain A"/>
    <property type="match status" value="1"/>
</dbReference>
<dbReference type="SUPFAM" id="SSF50475">
    <property type="entry name" value="FMN-binding split barrel"/>
    <property type="match status" value="1"/>
</dbReference>
<name>A0A378UIG4_BERDE</name>
<protein>
    <submittedName>
        <fullName evidence="2">Uncharacterized protein conserved in bacteria</fullName>
    </submittedName>
</protein>
<gene>
    <name evidence="2" type="ORF">NCTC10295_01732</name>
</gene>
<evidence type="ECO:0000313" key="2">
    <source>
        <dbReference type="EMBL" id="STZ76940.1"/>
    </source>
</evidence>
<dbReference type="InterPro" id="IPR012349">
    <property type="entry name" value="Split_barrel_FMN-bd"/>
</dbReference>
<dbReference type="EMBL" id="UGQS01000002">
    <property type="protein sequence ID" value="STZ76940.1"/>
    <property type="molecule type" value="Genomic_DNA"/>
</dbReference>
<accession>A0A378UIG4</accession>
<feature type="domain" description="Pyridoxamine 5'-phosphate oxidase N-terminal" evidence="1">
    <location>
        <begin position="4"/>
        <end position="105"/>
    </location>
</feature>
<keyword evidence="3" id="KW-1185">Reference proteome</keyword>
<dbReference type="PIRSF" id="PIRSF009554">
    <property type="entry name" value="UCP009554"/>
    <property type="match status" value="1"/>
</dbReference>
<evidence type="ECO:0000313" key="3">
    <source>
        <dbReference type="Proteomes" id="UP000254651"/>
    </source>
</evidence>
<dbReference type="AlphaFoldDB" id="A0A378UIG4"/>
<dbReference type="Proteomes" id="UP000254651">
    <property type="component" value="Unassembled WGS sequence"/>
</dbReference>
<evidence type="ECO:0000259" key="1">
    <source>
        <dbReference type="Pfam" id="PF01243"/>
    </source>
</evidence>
<proteinExistence type="predicted"/>
<reference evidence="2 3" key="1">
    <citation type="submission" date="2018-06" db="EMBL/GenBank/DDBJ databases">
        <authorList>
            <consortium name="Pathogen Informatics"/>
            <person name="Doyle S."/>
        </authorList>
    </citation>
    <scope>NUCLEOTIDE SEQUENCE [LARGE SCALE GENOMIC DNA]</scope>
    <source>
        <strain evidence="2 3">NCTC10295</strain>
    </source>
</reference>
<dbReference type="InterPro" id="IPR011194">
    <property type="entry name" value="UPF0306"/>
</dbReference>
<dbReference type="RefSeq" id="WP_066076430.1">
    <property type="nucleotide sequence ID" value="NZ_CP181246.1"/>
</dbReference>